<dbReference type="SUPFAM" id="SSF56112">
    <property type="entry name" value="Protein kinase-like (PK-like)"/>
    <property type="match status" value="1"/>
</dbReference>
<feature type="region of interest" description="Disordered" evidence="1">
    <location>
        <begin position="531"/>
        <end position="572"/>
    </location>
</feature>
<name>A0A4Y9YQM5_9APHY</name>
<dbReference type="PANTHER" id="PTHR38248">
    <property type="entry name" value="FUNK1 6"/>
    <property type="match status" value="1"/>
</dbReference>
<dbReference type="PANTHER" id="PTHR38248:SF2">
    <property type="entry name" value="FUNK1 11"/>
    <property type="match status" value="1"/>
</dbReference>
<dbReference type="CDD" id="cd00024">
    <property type="entry name" value="CD_CSD"/>
    <property type="match status" value="1"/>
</dbReference>
<dbReference type="SMART" id="SM00298">
    <property type="entry name" value="CHROMO"/>
    <property type="match status" value="1"/>
</dbReference>
<feature type="region of interest" description="Disordered" evidence="1">
    <location>
        <begin position="638"/>
        <end position="667"/>
    </location>
</feature>
<dbReference type="PROSITE" id="PS00109">
    <property type="entry name" value="PROTEIN_KINASE_TYR"/>
    <property type="match status" value="1"/>
</dbReference>
<protein>
    <recommendedName>
        <fullName evidence="2">Chromo domain-containing protein</fullName>
    </recommendedName>
</protein>
<organism evidence="3 4">
    <name type="scientific">Rhodofomes roseus</name>
    <dbReference type="NCBI Taxonomy" id="34475"/>
    <lineage>
        <taxon>Eukaryota</taxon>
        <taxon>Fungi</taxon>
        <taxon>Dikarya</taxon>
        <taxon>Basidiomycota</taxon>
        <taxon>Agaricomycotina</taxon>
        <taxon>Agaricomycetes</taxon>
        <taxon>Polyporales</taxon>
        <taxon>Rhodofomes</taxon>
    </lineage>
</organism>
<evidence type="ECO:0000256" key="1">
    <source>
        <dbReference type="SAM" id="MobiDB-lite"/>
    </source>
</evidence>
<dbReference type="Proteomes" id="UP000298390">
    <property type="component" value="Unassembled WGS sequence"/>
</dbReference>
<evidence type="ECO:0000313" key="4">
    <source>
        <dbReference type="Proteomes" id="UP000298390"/>
    </source>
</evidence>
<dbReference type="AlphaFoldDB" id="A0A4Y9YQM5"/>
<dbReference type="InterPro" id="IPR016197">
    <property type="entry name" value="Chromo-like_dom_sf"/>
</dbReference>
<dbReference type="InterPro" id="IPR023780">
    <property type="entry name" value="Chromo_domain"/>
</dbReference>
<dbReference type="GO" id="GO:0004672">
    <property type="term" value="F:protein kinase activity"/>
    <property type="evidence" value="ECO:0007669"/>
    <property type="project" value="InterPro"/>
</dbReference>
<dbReference type="InterPro" id="IPR008266">
    <property type="entry name" value="Tyr_kinase_AS"/>
</dbReference>
<dbReference type="InterPro" id="IPR000953">
    <property type="entry name" value="Chromo/chromo_shadow_dom"/>
</dbReference>
<dbReference type="SUPFAM" id="SSF54160">
    <property type="entry name" value="Chromo domain-like"/>
    <property type="match status" value="1"/>
</dbReference>
<dbReference type="GO" id="GO:0006338">
    <property type="term" value="P:chromatin remodeling"/>
    <property type="evidence" value="ECO:0007669"/>
    <property type="project" value="UniProtKB-ARBA"/>
</dbReference>
<comment type="caution">
    <text evidence="3">The sequence shown here is derived from an EMBL/GenBank/DDBJ whole genome shotgun (WGS) entry which is preliminary data.</text>
</comment>
<dbReference type="InterPro" id="IPR040976">
    <property type="entry name" value="Pkinase_fungal"/>
</dbReference>
<evidence type="ECO:0000313" key="3">
    <source>
        <dbReference type="EMBL" id="TFY63339.1"/>
    </source>
</evidence>
<dbReference type="Pfam" id="PF17667">
    <property type="entry name" value="Pkinase_fungal"/>
    <property type="match status" value="2"/>
</dbReference>
<sequence length="843" mass="94743">MGETKQTNDKNMTAWKHEINKKILVMPMAVEDFLERYVPSRANPPPAQVAASGPLPNVPVGQPELGMYGPLCAVLKELVKGFPNDKRLCFANNAHKPIKFPYGKYEQDHHATKPDVIASLPGKTFTGKDPGRWRNISLIFEAKSTESGDPMRYHSNANEETLVQLSKSARNILFAQSRLFTFGIGIYGAMARIYRFDHAGAVCSQAFEYSAANGAVLRDFLWRFVNPISDGCDIVGADPTVRLATSDERMTVEKQLLAGGIMHDNETSKACRWITVKGSENKKSKRYLLYELVFVNPRLFSRATTVWKALEVDENGWPTNLSRDAENRPHGVQVIIKDSWRQLARKPEPEYYKQIYGHIASQLSQPDLVKEASEEDIKGAVMKAWGKTWPGLAEYLIGDDLGANDLEVDEEERTGQQTCSGEHLARGLHRLFERSHTRMVSKSIGTPLSAFQRTKEMIQALRDAIFGHRTAFEAGIMHRDISEGNILIANGRGFLHDLDYAFNWMAHLLDLGYEHTVESWREYVRTTKGIPRKGGDDLQMTARSDPVGEPSSPRRSVNGGDDRKAAPPTPIINRNGEKEYFIDAIVAEGIVEGVKKYLVRWTGCGNEENTWAFPEDLRRCIALVNWLKRPAAERTQLSEPYLSESGSSAERDAAASGSPDDMKAPLDEAKRMECKERTGTLYFMSVEVLEGGGNIIHDVRHDLESFFWLLMWLVLRHTDYVHREGSSALQSLFDQPSDAACAERKKGWLMSPAVTVQNNAPLSQLINQFKRLCKLNMFDEDTPSNFIPLTYDSVLKVFDDALERDDWPSNDKAIPFKPLPDPNQLHRARPEGVILSSQTISGL</sequence>
<evidence type="ECO:0000259" key="2">
    <source>
        <dbReference type="PROSITE" id="PS50013"/>
    </source>
</evidence>
<accession>A0A4Y9YQM5</accession>
<dbReference type="PROSITE" id="PS50013">
    <property type="entry name" value="CHROMO_2"/>
    <property type="match status" value="1"/>
</dbReference>
<dbReference type="InterPro" id="IPR011009">
    <property type="entry name" value="Kinase-like_dom_sf"/>
</dbReference>
<feature type="domain" description="Chromo" evidence="2">
    <location>
        <begin position="580"/>
        <end position="639"/>
    </location>
</feature>
<dbReference type="Gene3D" id="2.40.50.40">
    <property type="match status" value="1"/>
</dbReference>
<proteinExistence type="predicted"/>
<gene>
    <name evidence="3" type="ORF">EVJ58_g3305</name>
</gene>
<dbReference type="EMBL" id="SEKV01000133">
    <property type="protein sequence ID" value="TFY63339.1"/>
    <property type="molecule type" value="Genomic_DNA"/>
</dbReference>
<dbReference type="Gene3D" id="1.10.510.10">
    <property type="entry name" value="Transferase(Phosphotransferase) domain 1"/>
    <property type="match status" value="1"/>
</dbReference>
<reference evidence="3 4" key="1">
    <citation type="submission" date="2019-01" db="EMBL/GenBank/DDBJ databases">
        <title>Genome sequencing of the rare red list fungi Fomitopsis rosea.</title>
        <authorList>
            <person name="Buettner E."/>
            <person name="Kellner H."/>
        </authorList>
    </citation>
    <scope>NUCLEOTIDE SEQUENCE [LARGE SCALE GENOMIC DNA]</scope>
    <source>
        <strain evidence="3 4">DSM 105464</strain>
    </source>
</reference>
<dbReference type="Pfam" id="PF00385">
    <property type="entry name" value="Chromo"/>
    <property type="match status" value="1"/>
</dbReference>